<evidence type="ECO:0000256" key="5">
    <source>
        <dbReference type="ARBA" id="ARBA00022781"/>
    </source>
</evidence>
<dbReference type="GO" id="GO:0005886">
    <property type="term" value="C:plasma membrane"/>
    <property type="evidence" value="ECO:0007669"/>
    <property type="project" value="UniProtKB-SubCell"/>
</dbReference>
<comment type="similarity">
    <text evidence="3 10">Belongs to the ATPase gamma chain family.</text>
</comment>
<dbReference type="Pfam" id="PF00231">
    <property type="entry name" value="ATP-synt"/>
    <property type="match status" value="1"/>
</dbReference>
<evidence type="ECO:0000256" key="6">
    <source>
        <dbReference type="ARBA" id="ARBA00023065"/>
    </source>
</evidence>
<keyword evidence="5 10" id="KW-0375">Hydrogen ion transport</keyword>
<evidence type="ECO:0000256" key="11">
    <source>
        <dbReference type="SAM" id="Coils"/>
    </source>
</evidence>
<evidence type="ECO:0000256" key="2">
    <source>
        <dbReference type="ARBA" id="ARBA00004170"/>
    </source>
</evidence>
<dbReference type="Gene3D" id="1.10.287.80">
    <property type="entry name" value="ATP synthase, gamma subunit, helix hairpin domain"/>
    <property type="match status" value="1"/>
</dbReference>
<keyword evidence="10" id="KW-1003">Cell membrane</keyword>
<keyword evidence="9 10" id="KW-0066">ATP synthesis</keyword>
<comment type="subunit">
    <text evidence="10">F-type ATPases have 2 components, CF(1) - the catalytic core - and CF(0) - the membrane proton channel. CF(1) has five subunits: alpha(3), beta(3), gamma(1), delta(1), epsilon(1). CF(0) has three main subunits: a, b and c.</text>
</comment>
<evidence type="ECO:0000256" key="10">
    <source>
        <dbReference type="HAMAP-Rule" id="MF_00815"/>
    </source>
</evidence>
<feature type="coiled-coil region" evidence="11">
    <location>
        <begin position="263"/>
        <end position="290"/>
    </location>
</feature>
<dbReference type="PRINTS" id="PR00126">
    <property type="entry name" value="ATPASEGAMMA"/>
</dbReference>
<keyword evidence="11" id="KW-0175">Coiled coil</keyword>
<sequence>MKENYRSIRNRIKSMQSTLHTTSAMKAAAGAKLKKIQGQALRSKGFMDLVRVFMEDLLKVQKSEMNISEKMQDIITSHADIKKIGVLVLGSDRGLAGNYNNLIENKINEVYSDKKESGKEVFFLPVGKRVEKVLKKKGHLTLEIHDVADFPTEADSEKINTQLLDYYLSGELDEIYILSFRFYSASKQEVECEKYLPFSFDFESKNIAKVTRADRVDRDPDFGITEFDPQAEDILEKLFELYLSTFIRQILLESKASEHLFRMNAMSKAAENVEELLEDLRIKFNQSRQARITSEMIDIINASRDE</sequence>
<reference evidence="13" key="1">
    <citation type="submission" date="2018-02" db="EMBL/GenBank/DDBJ databases">
        <authorList>
            <person name="Holder M.E."/>
            <person name="Ajami N.J."/>
            <person name="Petrosino J.F."/>
        </authorList>
    </citation>
    <scope>NUCLEOTIDE SEQUENCE [LARGE SCALE GENOMIC DNA]</scope>
    <source>
        <strain evidence="13">CCUG 47711</strain>
    </source>
</reference>
<dbReference type="CDD" id="cd12151">
    <property type="entry name" value="F1-ATPase_gamma"/>
    <property type="match status" value="1"/>
</dbReference>
<dbReference type="Proteomes" id="UP000237947">
    <property type="component" value="Chromosome"/>
</dbReference>
<keyword evidence="6 10" id="KW-0406">Ion transport</keyword>
<dbReference type="GO" id="GO:0042777">
    <property type="term" value="P:proton motive force-driven plasma membrane ATP synthesis"/>
    <property type="evidence" value="ECO:0007669"/>
    <property type="project" value="UniProtKB-UniRule"/>
</dbReference>
<name>A0A2S0KNA5_9FIRM</name>
<protein>
    <recommendedName>
        <fullName evidence="10">ATP synthase gamma chain</fullName>
    </recommendedName>
    <alternativeName>
        <fullName evidence="10">ATP synthase F1 sector gamma subunit</fullName>
    </alternativeName>
    <alternativeName>
        <fullName evidence="10">F-ATPase gamma subunit</fullName>
    </alternativeName>
</protein>
<dbReference type="InterPro" id="IPR000131">
    <property type="entry name" value="ATP_synth_F1_gsu"/>
</dbReference>
<evidence type="ECO:0000256" key="1">
    <source>
        <dbReference type="ARBA" id="ARBA00003456"/>
    </source>
</evidence>
<dbReference type="InterPro" id="IPR035968">
    <property type="entry name" value="ATP_synth_F1_ATPase_gsu"/>
</dbReference>
<dbReference type="GO" id="GO:0005524">
    <property type="term" value="F:ATP binding"/>
    <property type="evidence" value="ECO:0007669"/>
    <property type="project" value="UniProtKB-UniRule"/>
</dbReference>
<dbReference type="OrthoDB" id="9812769at2"/>
<dbReference type="NCBIfam" id="TIGR01146">
    <property type="entry name" value="ATPsyn_F1gamma"/>
    <property type="match status" value="1"/>
</dbReference>
<comment type="function">
    <text evidence="1 10">Produces ATP from ADP in the presence of a proton gradient across the membrane. The gamma chain is believed to be important in regulating ATPase activity and the flow of protons through the CF(0) complex.</text>
</comment>
<keyword evidence="13" id="KW-1185">Reference proteome</keyword>
<dbReference type="HAMAP" id="MF_00815">
    <property type="entry name" value="ATP_synth_gamma_bact"/>
    <property type="match status" value="1"/>
</dbReference>
<dbReference type="RefSeq" id="WP_106012437.1">
    <property type="nucleotide sequence ID" value="NZ_CP027226.1"/>
</dbReference>
<evidence type="ECO:0000256" key="9">
    <source>
        <dbReference type="ARBA" id="ARBA00023310"/>
    </source>
</evidence>
<proteinExistence type="inferred from homology"/>
<keyword evidence="4 10" id="KW-0813">Transport</keyword>
<keyword evidence="8 10" id="KW-0139">CF(1)</keyword>
<dbReference type="SUPFAM" id="SSF52943">
    <property type="entry name" value="ATP synthase (F1-ATPase), gamma subunit"/>
    <property type="match status" value="1"/>
</dbReference>
<dbReference type="EMBL" id="CP027226">
    <property type="protein sequence ID" value="AVM42479.1"/>
    <property type="molecule type" value="Genomic_DNA"/>
</dbReference>
<dbReference type="GO" id="GO:0046933">
    <property type="term" value="F:proton-transporting ATP synthase activity, rotational mechanism"/>
    <property type="evidence" value="ECO:0007669"/>
    <property type="project" value="UniProtKB-UniRule"/>
</dbReference>
<dbReference type="GO" id="GO:0045259">
    <property type="term" value="C:proton-transporting ATP synthase complex"/>
    <property type="evidence" value="ECO:0007669"/>
    <property type="project" value="UniProtKB-KW"/>
</dbReference>
<keyword evidence="7 10" id="KW-0472">Membrane</keyword>
<dbReference type="KEGG" id="fsa:C5Q98_04255"/>
<accession>A0A2S0KNA5</accession>
<evidence type="ECO:0000256" key="4">
    <source>
        <dbReference type="ARBA" id="ARBA00022448"/>
    </source>
</evidence>
<comment type="subcellular location">
    <subcellularLocation>
        <location evidence="10">Cell membrane</location>
        <topology evidence="10">Peripheral membrane protein</topology>
    </subcellularLocation>
    <subcellularLocation>
        <location evidence="2">Membrane</location>
        <topology evidence="2">Peripheral membrane protein</topology>
    </subcellularLocation>
</comment>
<dbReference type="AlphaFoldDB" id="A0A2S0KNA5"/>
<evidence type="ECO:0000256" key="7">
    <source>
        <dbReference type="ARBA" id="ARBA00023136"/>
    </source>
</evidence>
<dbReference type="Gene3D" id="3.40.1380.10">
    <property type="match status" value="1"/>
</dbReference>
<gene>
    <name evidence="10 12" type="primary">atpG</name>
    <name evidence="12" type="ORF">C5Q98_04255</name>
</gene>
<evidence type="ECO:0000256" key="3">
    <source>
        <dbReference type="ARBA" id="ARBA00007681"/>
    </source>
</evidence>
<evidence type="ECO:0000256" key="8">
    <source>
        <dbReference type="ARBA" id="ARBA00023196"/>
    </source>
</evidence>
<organism evidence="12 13">
    <name type="scientific">Fastidiosipila sanguinis</name>
    <dbReference type="NCBI Taxonomy" id="236753"/>
    <lineage>
        <taxon>Bacteria</taxon>
        <taxon>Bacillati</taxon>
        <taxon>Bacillota</taxon>
        <taxon>Clostridia</taxon>
        <taxon>Eubacteriales</taxon>
        <taxon>Oscillospiraceae</taxon>
        <taxon>Fastidiosipila</taxon>
    </lineage>
</organism>
<dbReference type="PANTHER" id="PTHR11693:SF22">
    <property type="entry name" value="ATP SYNTHASE SUBUNIT GAMMA, MITOCHONDRIAL"/>
    <property type="match status" value="1"/>
</dbReference>
<evidence type="ECO:0000313" key="13">
    <source>
        <dbReference type="Proteomes" id="UP000237947"/>
    </source>
</evidence>
<evidence type="ECO:0000313" key="12">
    <source>
        <dbReference type="EMBL" id="AVM42479.1"/>
    </source>
</evidence>
<dbReference type="PANTHER" id="PTHR11693">
    <property type="entry name" value="ATP SYNTHASE GAMMA CHAIN"/>
    <property type="match status" value="1"/>
</dbReference>